<evidence type="ECO:0000313" key="5">
    <source>
        <dbReference type="Proteomes" id="UP000001555"/>
    </source>
</evidence>
<evidence type="ECO:0000313" key="4">
    <source>
        <dbReference type="EnsemblMetazoa" id="ISCW004195-PA"/>
    </source>
</evidence>
<dbReference type="EMBL" id="ABJB010669231">
    <property type="status" value="NOT_ANNOTATED_CDS"/>
    <property type="molecule type" value="Genomic_DNA"/>
</dbReference>
<dbReference type="InterPro" id="IPR039551">
    <property type="entry name" value="Cho/carn_acyl_trans"/>
</dbReference>
<keyword evidence="3" id="KW-0012">Acyltransferase</keyword>
<dbReference type="InterPro" id="IPR000542">
    <property type="entry name" value="Carn_acyl_trans"/>
</dbReference>
<dbReference type="VEuPathDB" id="VectorBase:ISCW004195"/>
<dbReference type="InterPro" id="IPR023213">
    <property type="entry name" value="CAT-like_dom_sf"/>
</dbReference>
<dbReference type="Proteomes" id="UP000001555">
    <property type="component" value="Unassembled WGS sequence"/>
</dbReference>
<evidence type="ECO:0000259" key="2">
    <source>
        <dbReference type="Pfam" id="PF00755"/>
    </source>
</evidence>
<dbReference type="PANTHER" id="PTHR22589">
    <property type="entry name" value="CARNITINE O-ACYLTRANSFERASE"/>
    <property type="match status" value="1"/>
</dbReference>
<dbReference type="HOGENOM" id="CLU_2152026_0_0_1"/>
<gene>
    <name evidence="3" type="ORF">IscW_ISCW004195</name>
</gene>
<dbReference type="GO" id="GO:0004092">
    <property type="term" value="F:carnitine O-acetyltransferase activity"/>
    <property type="evidence" value="ECO:0007669"/>
    <property type="project" value="UniProtKB-EC"/>
</dbReference>
<feature type="domain" description="Choline/carnitine acyltransferase" evidence="2">
    <location>
        <begin position="2"/>
        <end position="112"/>
    </location>
</feature>
<dbReference type="EMBL" id="DS730895">
    <property type="protein sequence ID" value="EEC06990.1"/>
    <property type="molecule type" value="Genomic_DNA"/>
</dbReference>
<organism>
    <name type="scientific">Ixodes scapularis</name>
    <name type="common">Black-legged tick</name>
    <name type="synonym">Deer tick</name>
    <dbReference type="NCBI Taxonomy" id="6945"/>
    <lineage>
        <taxon>Eukaryota</taxon>
        <taxon>Metazoa</taxon>
        <taxon>Ecdysozoa</taxon>
        <taxon>Arthropoda</taxon>
        <taxon>Chelicerata</taxon>
        <taxon>Arachnida</taxon>
        <taxon>Acari</taxon>
        <taxon>Parasitiformes</taxon>
        <taxon>Ixodida</taxon>
        <taxon>Ixodoidea</taxon>
        <taxon>Ixodidae</taxon>
        <taxon>Ixodinae</taxon>
        <taxon>Ixodes</taxon>
    </lineage>
</organism>
<dbReference type="AlphaFoldDB" id="B7PK68"/>
<proteinExistence type="inferred from homology"/>
<dbReference type="EC" id="2.3.1.7" evidence="3"/>
<dbReference type="PANTHER" id="PTHR22589:SF103">
    <property type="entry name" value="CARNITINE O-ACETYL-TRANSFERASE, ISOFORM A-RELATED"/>
    <property type="match status" value="1"/>
</dbReference>
<dbReference type="SUPFAM" id="SSF52777">
    <property type="entry name" value="CoA-dependent acyltransferases"/>
    <property type="match status" value="1"/>
</dbReference>
<sequence>VHRAPPTMTETVSTRKFLRGRTDAVYSTSMDSLSFCKVFENPDASMEEKSGRLRKAVENHKREANLANNGLGIGRLFSVLRTTAIENGMPLHEFFTGAAYRTSRHITLMTSQ</sequence>
<reference evidence="3 5" key="1">
    <citation type="submission" date="2008-03" db="EMBL/GenBank/DDBJ databases">
        <title>Annotation of Ixodes scapularis.</title>
        <authorList>
            <consortium name="Ixodes scapularis Genome Project Consortium"/>
            <person name="Caler E."/>
            <person name="Hannick L.I."/>
            <person name="Bidwell S."/>
            <person name="Joardar V."/>
            <person name="Thiagarajan M."/>
            <person name="Amedeo P."/>
            <person name="Galinsky K.J."/>
            <person name="Schobel S."/>
            <person name="Inman J."/>
            <person name="Hostetler J."/>
            <person name="Miller J."/>
            <person name="Hammond M."/>
            <person name="Megy K."/>
            <person name="Lawson D."/>
            <person name="Kodira C."/>
            <person name="Sutton G."/>
            <person name="Meyer J."/>
            <person name="Hill C.A."/>
            <person name="Birren B."/>
            <person name="Nene V."/>
            <person name="Collins F."/>
            <person name="Alarcon-Chaidez F."/>
            <person name="Wikel S."/>
            <person name="Strausberg R."/>
        </authorList>
    </citation>
    <scope>NUCLEOTIDE SEQUENCE [LARGE SCALE GENOMIC DNA]</scope>
    <source>
        <strain evidence="5">Wikel</strain>
        <strain evidence="3">Wikel colony</strain>
    </source>
</reference>
<dbReference type="Pfam" id="PF00755">
    <property type="entry name" value="Carn_acyltransf"/>
    <property type="match status" value="1"/>
</dbReference>
<feature type="non-terminal residue" evidence="3">
    <location>
        <position position="112"/>
    </location>
</feature>
<keyword evidence="3" id="KW-0808">Transferase</keyword>
<name>B7PK68_IXOSC</name>
<evidence type="ECO:0000256" key="1">
    <source>
        <dbReference type="ARBA" id="ARBA00005232"/>
    </source>
</evidence>
<dbReference type="Gene3D" id="3.30.559.10">
    <property type="entry name" value="Chloramphenicol acetyltransferase-like domain"/>
    <property type="match status" value="1"/>
</dbReference>
<accession>B7PK68</accession>
<feature type="non-terminal residue" evidence="3">
    <location>
        <position position="1"/>
    </location>
</feature>
<dbReference type="STRING" id="6945.B7PK68"/>
<evidence type="ECO:0000313" key="3">
    <source>
        <dbReference type="EMBL" id="EEC06990.1"/>
    </source>
</evidence>
<dbReference type="PaxDb" id="6945-B7PK68"/>
<reference evidence="4" key="2">
    <citation type="submission" date="2020-05" db="UniProtKB">
        <authorList>
            <consortium name="EnsemblMetazoa"/>
        </authorList>
    </citation>
    <scope>IDENTIFICATION</scope>
    <source>
        <strain evidence="4">wikel</strain>
    </source>
</reference>
<dbReference type="VEuPathDB" id="VectorBase:ISCI004195"/>
<comment type="similarity">
    <text evidence="1">Belongs to the carnitine/choline acetyltransferase family.</text>
</comment>
<protein>
    <submittedName>
        <fullName evidence="3 4">Carnitine O-acetyltransferase, putative</fullName>
        <ecNumber evidence="3">2.3.1.7</ecNumber>
    </submittedName>
</protein>
<dbReference type="EnsemblMetazoa" id="ISCW004195-RA">
    <property type="protein sequence ID" value="ISCW004195-PA"/>
    <property type="gene ID" value="ISCW004195"/>
</dbReference>
<keyword evidence="5" id="KW-1185">Reference proteome</keyword>